<dbReference type="SUPFAM" id="SSF82199">
    <property type="entry name" value="SET domain"/>
    <property type="match status" value="1"/>
</dbReference>
<name>D8RHY0_SELML</name>
<keyword evidence="4" id="KW-1185">Reference proteome</keyword>
<dbReference type="PANTHER" id="PTHR47420">
    <property type="entry name" value="HISTONE-LYSINE N-METHYLTRANSFERASE ASHR2"/>
    <property type="match status" value="1"/>
</dbReference>
<dbReference type="Gene3D" id="2.170.270.10">
    <property type="entry name" value="SET domain"/>
    <property type="match status" value="1"/>
</dbReference>
<evidence type="ECO:0000313" key="3">
    <source>
        <dbReference type="EMBL" id="EFJ27996.1"/>
    </source>
</evidence>
<dbReference type="PANTHER" id="PTHR47420:SF3">
    <property type="entry name" value="HISTONE-LYSINE N-METHYLTRANSFERASE ASHR2"/>
    <property type="match status" value="1"/>
</dbReference>
<dbReference type="AlphaFoldDB" id="D8RHY0"/>
<feature type="domain" description="SET" evidence="2">
    <location>
        <begin position="36"/>
        <end position="165"/>
    </location>
</feature>
<evidence type="ECO:0000256" key="1">
    <source>
        <dbReference type="SAM" id="MobiDB-lite"/>
    </source>
</evidence>
<reference evidence="3 4" key="1">
    <citation type="journal article" date="2011" name="Science">
        <title>The Selaginella genome identifies genetic changes associated with the evolution of vascular plants.</title>
        <authorList>
            <person name="Banks J.A."/>
            <person name="Nishiyama T."/>
            <person name="Hasebe M."/>
            <person name="Bowman J.L."/>
            <person name="Gribskov M."/>
            <person name="dePamphilis C."/>
            <person name="Albert V.A."/>
            <person name="Aono N."/>
            <person name="Aoyama T."/>
            <person name="Ambrose B.A."/>
            <person name="Ashton N.W."/>
            <person name="Axtell M.J."/>
            <person name="Barker E."/>
            <person name="Barker M.S."/>
            <person name="Bennetzen J.L."/>
            <person name="Bonawitz N.D."/>
            <person name="Chapple C."/>
            <person name="Cheng C."/>
            <person name="Correa L.G."/>
            <person name="Dacre M."/>
            <person name="DeBarry J."/>
            <person name="Dreyer I."/>
            <person name="Elias M."/>
            <person name="Engstrom E.M."/>
            <person name="Estelle M."/>
            <person name="Feng L."/>
            <person name="Finet C."/>
            <person name="Floyd S.K."/>
            <person name="Frommer W.B."/>
            <person name="Fujita T."/>
            <person name="Gramzow L."/>
            <person name="Gutensohn M."/>
            <person name="Harholt J."/>
            <person name="Hattori M."/>
            <person name="Heyl A."/>
            <person name="Hirai T."/>
            <person name="Hiwatashi Y."/>
            <person name="Ishikawa M."/>
            <person name="Iwata M."/>
            <person name="Karol K.G."/>
            <person name="Koehler B."/>
            <person name="Kolukisaoglu U."/>
            <person name="Kubo M."/>
            <person name="Kurata T."/>
            <person name="Lalonde S."/>
            <person name="Li K."/>
            <person name="Li Y."/>
            <person name="Litt A."/>
            <person name="Lyons E."/>
            <person name="Manning G."/>
            <person name="Maruyama T."/>
            <person name="Michael T.P."/>
            <person name="Mikami K."/>
            <person name="Miyazaki S."/>
            <person name="Morinaga S."/>
            <person name="Murata T."/>
            <person name="Mueller-Roeber B."/>
            <person name="Nelson D.R."/>
            <person name="Obara M."/>
            <person name="Oguri Y."/>
            <person name="Olmstead R.G."/>
            <person name="Onodera N."/>
            <person name="Petersen B.L."/>
            <person name="Pils B."/>
            <person name="Prigge M."/>
            <person name="Rensing S.A."/>
            <person name="Riano-Pachon D.M."/>
            <person name="Roberts A.W."/>
            <person name="Sato Y."/>
            <person name="Scheller H.V."/>
            <person name="Schulz B."/>
            <person name="Schulz C."/>
            <person name="Shakirov E.V."/>
            <person name="Shibagaki N."/>
            <person name="Shinohara N."/>
            <person name="Shippen D.E."/>
            <person name="Soerensen I."/>
            <person name="Sotooka R."/>
            <person name="Sugimoto N."/>
            <person name="Sugita M."/>
            <person name="Sumikawa N."/>
            <person name="Tanurdzic M."/>
            <person name="Theissen G."/>
            <person name="Ulvskov P."/>
            <person name="Wakazuki S."/>
            <person name="Weng J.K."/>
            <person name="Willats W.W."/>
            <person name="Wipf D."/>
            <person name="Wolf P.G."/>
            <person name="Yang L."/>
            <person name="Zimmer A.D."/>
            <person name="Zhu Q."/>
            <person name="Mitros T."/>
            <person name="Hellsten U."/>
            <person name="Loque D."/>
            <person name="Otillar R."/>
            <person name="Salamov A."/>
            <person name="Schmutz J."/>
            <person name="Shapiro H."/>
            <person name="Lindquist E."/>
            <person name="Lucas S."/>
            <person name="Rokhsar D."/>
            <person name="Grigoriev I.V."/>
        </authorList>
    </citation>
    <scope>NUCLEOTIDE SEQUENCE [LARGE SCALE GENOMIC DNA]</scope>
</reference>
<dbReference type="EMBL" id="GL377580">
    <property type="protein sequence ID" value="EFJ27996.1"/>
    <property type="molecule type" value="Genomic_DNA"/>
</dbReference>
<feature type="region of interest" description="Disordered" evidence="1">
    <location>
        <begin position="197"/>
        <end position="231"/>
    </location>
</feature>
<dbReference type="OrthoDB" id="265717at2759"/>
<dbReference type="InterPro" id="IPR044238">
    <property type="entry name" value="ASHR2-like"/>
</dbReference>
<dbReference type="KEGG" id="smo:SELMODRAFT_451410"/>
<dbReference type="InterPro" id="IPR046341">
    <property type="entry name" value="SET_dom_sf"/>
</dbReference>
<proteinExistence type="predicted"/>
<feature type="compositionally biased region" description="Acidic residues" evidence="1">
    <location>
        <begin position="200"/>
        <end position="228"/>
    </location>
</feature>
<dbReference type="Proteomes" id="UP000001514">
    <property type="component" value="Unassembled WGS sequence"/>
</dbReference>
<dbReference type="InterPro" id="IPR001214">
    <property type="entry name" value="SET_dom"/>
</dbReference>
<organism evidence="4">
    <name type="scientific">Selaginella moellendorffii</name>
    <name type="common">Spikemoss</name>
    <dbReference type="NCBI Taxonomy" id="88036"/>
    <lineage>
        <taxon>Eukaryota</taxon>
        <taxon>Viridiplantae</taxon>
        <taxon>Streptophyta</taxon>
        <taxon>Embryophyta</taxon>
        <taxon>Tracheophyta</taxon>
        <taxon>Lycopodiopsida</taxon>
        <taxon>Selaginellales</taxon>
        <taxon>Selaginellaceae</taxon>
        <taxon>Selaginella</taxon>
    </lineage>
</organism>
<dbReference type="HOGENOM" id="CLU_064842_0_0_1"/>
<evidence type="ECO:0000313" key="4">
    <source>
        <dbReference type="Proteomes" id="UP000001514"/>
    </source>
</evidence>
<sequence>MCSALQDVARAGIGHEAGTQARFLLAAVSLAARNAEDFQRLLLLDGQASVFANDPRPAGVAELVLALLRTHCFELAKGLSLEMFLNLLAKDKINAFGLMAPSSGTAQRKVRAYARYAQASMLNHDCLPNACRFEYLDKPGASNTDIYIRLLHDVPQGSEICISYFPVNWNYKERRERLVEDYGFECNCERCRVEQTWSDGDGEGDEEEAMEHDQTDGDGEDEEEEMDKDGDGDFPHAMFFVKYLCPEESCGGTMAPLPGNANLMECNVCGRLRSEQEFIDDLEQHGTARHSD</sequence>
<dbReference type="CDD" id="cd20071">
    <property type="entry name" value="SET_SMYD"/>
    <property type="match status" value="1"/>
</dbReference>
<dbReference type="Gramene" id="EFJ27996">
    <property type="protein sequence ID" value="EFJ27996"/>
    <property type="gene ID" value="SELMODRAFT_451410"/>
</dbReference>
<accession>D8RHY0</accession>
<protein>
    <recommendedName>
        <fullName evidence="2">SET domain-containing protein</fullName>
    </recommendedName>
</protein>
<dbReference type="Pfam" id="PF00856">
    <property type="entry name" value="SET"/>
    <property type="match status" value="1"/>
</dbReference>
<dbReference type="PROSITE" id="PS50280">
    <property type="entry name" value="SET"/>
    <property type="match status" value="1"/>
</dbReference>
<gene>
    <name evidence="3" type="ORF">SELMODRAFT_451410</name>
</gene>
<dbReference type="InParanoid" id="D8RHY0"/>
<dbReference type="eggNOG" id="KOG2084">
    <property type="taxonomic scope" value="Eukaryota"/>
</dbReference>
<evidence type="ECO:0000259" key="2">
    <source>
        <dbReference type="PROSITE" id="PS50280"/>
    </source>
</evidence>
<dbReference type="STRING" id="88036.D8RHY0"/>
<dbReference type="FunCoup" id="D8RHY0">
    <property type="interactions" value="216"/>
</dbReference>